<feature type="binding site" evidence="15">
    <location>
        <position position="162"/>
    </location>
    <ligand>
        <name>DNA</name>
        <dbReference type="ChEBI" id="CHEBI:16991"/>
    </ligand>
</feature>
<dbReference type="Gene3D" id="3.20.190.10">
    <property type="entry name" value="MutM-like, N-terminal"/>
    <property type="match status" value="1"/>
</dbReference>
<evidence type="ECO:0000256" key="6">
    <source>
        <dbReference type="ARBA" id="ARBA00022771"/>
    </source>
</evidence>
<dbReference type="Proteomes" id="UP001317629">
    <property type="component" value="Chromosome"/>
</dbReference>
<evidence type="ECO:0000259" key="17">
    <source>
        <dbReference type="PROSITE" id="PS51068"/>
    </source>
</evidence>
<keyword evidence="8 15" id="KW-0862">Zinc</keyword>
<dbReference type="PANTHER" id="PTHR22993">
    <property type="entry name" value="FORMAMIDOPYRIMIDINE-DNA GLYCOSYLASE"/>
    <property type="match status" value="1"/>
</dbReference>
<dbReference type="Pfam" id="PF06827">
    <property type="entry name" value="zf-FPG_IleRS"/>
    <property type="match status" value="1"/>
</dbReference>
<dbReference type="PROSITE" id="PS01242">
    <property type="entry name" value="ZF_FPG_1"/>
    <property type="match status" value="1"/>
</dbReference>
<evidence type="ECO:0000256" key="11">
    <source>
        <dbReference type="ARBA" id="ARBA00023239"/>
    </source>
</evidence>
<name>A0ABM8E5N9_9HYPH</name>
<dbReference type="PROSITE" id="PS51068">
    <property type="entry name" value="FPG_CAT"/>
    <property type="match status" value="1"/>
</dbReference>
<keyword evidence="6 15" id="KW-0863">Zinc-finger</keyword>
<dbReference type="EC" id="3.2.2.23" evidence="15"/>
<keyword evidence="11 15" id="KW-0456">Lyase</keyword>
<comment type="catalytic activity">
    <reaction evidence="1 15">
        <text>Hydrolysis of DNA containing ring-opened 7-methylguanine residues, releasing 2,6-diamino-4-hydroxy-5-(N-methyl)formamidopyrimidine.</text>
        <dbReference type="EC" id="3.2.2.23"/>
    </reaction>
</comment>
<evidence type="ECO:0000256" key="5">
    <source>
        <dbReference type="ARBA" id="ARBA00022763"/>
    </source>
</evidence>
<dbReference type="InterPro" id="IPR000214">
    <property type="entry name" value="Znf_DNA_glyclase/AP_lyase"/>
</dbReference>
<reference evidence="18 19" key="1">
    <citation type="journal article" date="2023" name="Int. J. Syst. Evol. Microbiol.">
        <title>Methylocystis iwaonis sp. nov., a type II methane-oxidizing bacterium from surface soil of a rice paddy field in Japan, and emended description of the genus Methylocystis (ex Whittenbury et al. 1970) Bowman et al. 1993.</title>
        <authorList>
            <person name="Kaise H."/>
            <person name="Sawadogo J.B."/>
            <person name="Alam M.S."/>
            <person name="Ueno C."/>
            <person name="Dianou D."/>
            <person name="Shinjo R."/>
            <person name="Asakawa S."/>
        </authorList>
    </citation>
    <scope>NUCLEOTIDE SEQUENCE [LARGE SCALE GENOMIC DNA]</scope>
    <source>
        <strain evidence="18 19">SS37A-Re</strain>
    </source>
</reference>
<dbReference type="SUPFAM" id="SSF57716">
    <property type="entry name" value="Glucocorticoid receptor-like (DNA-binding domain)"/>
    <property type="match status" value="1"/>
</dbReference>
<keyword evidence="12 15" id="KW-0511">Multifunctional enzyme</keyword>
<feature type="active site" description="Schiff-base intermediate with DNA" evidence="15">
    <location>
        <position position="2"/>
    </location>
</feature>
<dbReference type="SMART" id="SM01232">
    <property type="entry name" value="H2TH"/>
    <property type="match status" value="1"/>
</dbReference>
<dbReference type="SUPFAM" id="SSF46946">
    <property type="entry name" value="S13-like H2TH domain"/>
    <property type="match status" value="1"/>
</dbReference>
<feature type="binding site" evidence="15">
    <location>
        <position position="119"/>
    </location>
    <ligand>
        <name>DNA</name>
        <dbReference type="ChEBI" id="CHEBI:16991"/>
    </ligand>
</feature>
<comment type="subunit">
    <text evidence="3 15">Monomer.</text>
</comment>
<dbReference type="InterPro" id="IPR010663">
    <property type="entry name" value="Znf_FPG/IleRS"/>
</dbReference>
<dbReference type="Gene3D" id="1.10.8.50">
    <property type="match status" value="1"/>
</dbReference>
<feature type="domain" description="Formamidopyrimidine-DNA glycosylase catalytic" evidence="17">
    <location>
        <begin position="2"/>
        <end position="122"/>
    </location>
</feature>
<evidence type="ECO:0000256" key="7">
    <source>
        <dbReference type="ARBA" id="ARBA00022801"/>
    </source>
</evidence>
<feature type="active site" description="Proton donor" evidence="15">
    <location>
        <position position="3"/>
    </location>
</feature>
<sequence>MPELPEVETVRRGLSPALAGARISRVEQRRKDLRFPFPPDFAARLTGRRILALRRRAKYLLADLEGAETLVMHLGMSGSFRVDGDIPGFFHHPRDKSAAHDHVVFHMEAGARVTYNDPRRFGFMLLVPTPELDSHKLFKGLGVEPLGEALDAAFLARAFRGRAAPAKALLLDQRLIAGLGNIYVCEALHGAGISPLREGGKLVTAAGKPTAALARLPQTIKSVLEAALAAGGSSLRDHRQADGSLGYFQHSFRVYDREGAACPTQGCKGTIARAVQSGRSSFYCPVCQK</sequence>
<dbReference type="PANTHER" id="PTHR22993:SF9">
    <property type="entry name" value="FORMAMIDOPYRIMIDINE-DNA GLYCOSYLASE"/>
    <property type="match status" value="1"/>
</dbReference>
<feature type="active site" description="Proton donor; for delta-elimination activity" evidence="15">
    <location>
        <position position="279"/>
    </location>
</feature>
<dbReference type="InterPro" id="IPR015887">
    <property type="entry name" value="DNA_glyclase_Znf_dom_DNA_BS"/>
</dbReference>
<dbReference type="SUPFAM" id="SSF81624">
    <property type="entry name" value="N-terminal domain of MutM-like DNA repair proteins"/>
    <property type="match status" value="1"/>
</dbReference>
<comment type="catalytic activity">
    <reaction evidence="14 15">
        <text>2'-deoxyribonucleotide-(2'-deoxyribose 5'-phosphate)-2'-deoxyribonucleotide-DNA = a 3'-end 2'-deoxyribonucleotide-(2,3-dehydro-2,3-deoxyribose 5'-phosphate)-DNA + a 5'-end 5'-phospho-2'-deoxyribonucleoside-DNA + H(+)</text>
        <dbReference type="Rhea" id="RHEA:66592"/>
        <dbReference type="Rhea" id="RHEA-COMP:13180"/>
        <dbReference type="Rhea" id="RHEA-COMP:16897"/>
        <dbReference type="Rhea" id="RHEA-COMP:17067"/>
        <dbReference type="ChEBI" id="CHEBI:15378"/>
        <dbReference type="ChEBI" id="CHEBI:136412"/>
        <dbReference type="ChEBI" id="CHEBI:157695"/>
        <dbReference type="ChEBI" id="CHEBI:167181"/>
        <dbReference type="EC" id="4.2.99.18"/>
    </reaction>
</comment>
<dbReference type="PROSITE" id="PS51066">
    <property type="entry name" value="ZF_FPG_2"/>
    <property type="match status" value="1"/>
</dbReference>
<dbReference type="InterPro" id="IPR012319">
    <property type="entry name" value="FPG_cat"/>
</dbReference>
<evidence type="ECO:0000256" key="4">
    <source>
        <dbReference type="ARBA" id="ARBA00022723"/>
    </source>
</evidence>
<keyword evidence="7 15" id="KW-0378">Hydrolase</keyword>
<evidence type="ECO:0000256" key="1">
    <source>
        <dbReference type="ARBA" id="ARBA00001668"/>
    </source>
</evidence>
<evidence type="ECO:0000256" key="12">
    <source>
        <dbReference type="ARBA" id="ARBA00023268"/>
    </source>
</evidence>
<dbReference type="RefSeq" id="WP_281930448.1">
    <property type="nucleotide sequence ID" value="NZ_AP027142.1"/>
</dbReference>
<evidence type="ECO:0000313" key="19">
    <source>
        <dbReference type="Proteomes" id="UP001317629"/>
    </source>
</evidence>
<dbReference type="Pfam" id="PF06831">
    <property type="entry name" value="H2TH"/>
    <property type="match status" value="1"/>
</dbReference>
<dbReference type="SMART" id="SM00898">
    <property type="entry name" value="Fapy_DNA_glyco"/>
    <property type="match status" value="1"/>
</dbReference>
<evidence type="ECO:0000256" key="2">
    <source>
        <dbReference type="ARBA" id="ARBA00009409"/>
    </source>
</evidence>
<keyword evidence="9 15" id="KW-0238">DNA-binding</keyword>
<evidence type="ECO:0000259" key="16">
    <source>
        <dbReference type="PROSITE" id="PS51066"/>
    </source>
</evidence>
<evidence type="ECO:0000256" key="8">
    <source>
        <dbReference type="ARBA" id="ARBA00022833"/>
    </source>
</evidence>
<keyword evidence="19" id="KW-1185">Reference proteome</keyword>
<feature type="domain" description="FPG-type" evidence="16">
    <location>
        <begin position="253"/>
        <end position="289"/>
    </location>
</feature>
<gene>
    <name evidence="15 18" type="primary">mutM</name>
    <name evidence="15" type="synonym">fpg</name>
    <name evidence="18" type="ORF">SS37A_06650</name>
</gene>
<evidence type="ECO:0000256" key="15">
    <source>
        <dbReference type="HAMAP-Rule" id="MF_00103"/>
    </source>
</evidence>
<protein>
    <recommendedName>
        <fullName evidence="15">Formamidopyrimidine-DNA glycosylase</fullName>
        <shortName evidence="15">Fapy-DNA glycosylase</shortName>
        <ecNumber evidence="15">3.2.2.23</ecNumber>
    </recommendedName>
    <alternativeName>
        <fullName evidence="15">DNA-(apurinic or apyrimidinic site) lyase MutM</fullName>
        <shortName evidence="15">AP lyase MutM</shortName>
        <ecNumber evidence="15">4.2.99.18</ecNumber>
    </alternativeName>
</protein>
<dbReference type="InterPro" id="IPR035937">
    <property type="entry name" value="FPG_N"/>
</dbReference>
<keyword evidence="4 15" id="KW-0479">Metal-binding</keyword>
<dbReference type="CDD" id="cd20335">
    <property type="entry name" value="BRcat_RBR"/>
    <property type="match status" value="1"/>
</dbReference>
<evidence type="ECO:0000256" key="9">
    <source>
        <dbReference type="ARBA" id="ARBA00023125"/>
    </source>
</evidence>
<dbReference type="InterPro" id="IPR020629">
    <property type="entry name" value="FPG_Glyclase"/>
</dbReference>
<evidence type="ECO:0000256" key="13">
    <source>
        <dbReference type="ARBA" id="ARBA00023295"/>
    </source>
</evidence>
<comment type="similarity">
    <text evidence="2 15">Belongs to the FPG family.</text>
</comment>
<feature type="binding site" evidence="15">
    <location>
        <position position="100"/>
    </location>
    <ligand>
        <name>DNA</name>
        <dbReference type="ChEBI" id="CHEBI:16991"/>
    </ligand>
</feature>
<organism evidence="18 19">
    <name type="scientific">Methylocystis iwaonis</name>
    <dbReference type="NCBI Taxonomy" id="2885079"/>
    <lineage>
        <taxon>Bacteria</taxon>
        <taxon>Pseudomonadati</taxon>
        <taxon>Pseudomonadota</taxon>
        <taxon>Alphaproteobacteria</taxon>
        <taxon>Hyphomicrobiales</taxon>
        <taxon>Methylocystaceae</taxon>
        <taxon>Methylocystis</taxon>
    </lineage>
</organism>
<evidence type="ECO:0000256" key="14">
    <source>
        <dbReference type="ARBA" id="ARBA00044632"/>
    </source>
</evidence>
<dbReference type="InterPro" id="IPR010979">
    <property type="entry name" value="Ribosomal_uS13-like_H2TH"/>
</dbReference>
<dbReference type="HAMAP" id="MF_00103">
    <property type="entry name" value="Fapy_DNA_glycosyl"/>
    <property type="match status" value="1"/>
</dbReference>
<evidence type="ECO:0000313" key="18">
    <source>
        <dbReference type="EMBL" id="BDV33136.1"/>
    </source>
</evidence>
<keyword evidence="5 15" id="KW-0227">DNA damage</keyword>
<keyword evidence="10 15" id="KW-0234">DNA repair</keyword>
<evidence type="ECO:0000256" key="10">
    <source>
        <dbReference type="ARBA" id="ARBA00023204"/>
    </source>
</evidence>
<proteinExistence type="inferred from homology"/>
<dbReference type="EMBL" id="AP027142">
    <property type="protein sequence ID" value="BDV33136.1"/>
    <property type="molecule type" value="Genomic_DNA"/>
</dbReference>
<comment type="function">
    <text evidence="15">Involved in base excision repair of DNA damaged by oxidation or by mutagenic agents. Acts as DNA glycosylase that recognizes and removes damaged bases. Has a preference for oxidized purines, such as 7,8-dihydro-8-oxoguanine (8-oxoG). Has AP (apurinic/apyrimidinic) lyase activity and introduces nicks in the DNA strand. Cleaves the DNA backbone by beta-delta elimination to generate a single-strand break at the site of the removed base with both 3'- and 5'-phosphates.</text>
</comment>
<dbReference type="InterPro" id="IPR015886">
    <property type="entry name" value="H2TH_FPG"/>
</dbReference>
<comment type="cofactor">
    <cofactor evidence="15">
        <name>Zn(2+)</name>
        <dbReference type="ChEBI" id="CHEBI:29105"/>
    </cofactor>
    <text evidence="15">Binds 1 zinc ion per subunit.</text>
</comment>
<dbReference type="Pfam" id="PF01149">
    <property type="entry name" value="Fapy_DNA_glyco"/>
    <property type="match status" value="1"/>
</dbReference>
<accession>A0ABM8E5N9</accession>
<dbReference type="NCBIfam" id="TIGR00577">
    <property type="entry name" value="fpg"/>
    <property type="match status" value="1"/>
</dbReference>
<feature type="active site" description="Proton donor; for beta-elimination activity" evidence="15">
    <location>
        <position position="58"/>
    </location>
</feature>
<dbReference type="CDD" id="cd08966">
    <property type="entry name" value="EcFpg-like_N"/>
    <property type="match status" value="1"/>
</dbReference>
<evidence type="ECO:0000256" key="3">
    <source>
        <dbReference type="ARBA" id="ARBA00011245"/>
    </source>
</evidence>
<dbReference type="NCBIfam" id="NF002211">
    <property type="entry name" value="PRK01103.1"/>
    <property type="match status" value="1"/>
</dbReference>
<keyword evidence="13 15" id="KW-0326">Glycosidase</keyword>
<dbReference type="EC" id="4.2.99.18" evidence="15"/>